<reference evidence="1" key="1">
    <citation type="journal article" date="2015" name="Nature">
        <title>Complex archaea that bridge the gap between prokaryotes and eukaryotes.</title>
        <authorList>
            <person name="Spang A."/>
            <person name="Saw J.H."/>
            <person name="Jorgensen S.L."/>
            <person name="Zaremba-Niedzwiedzka K."/>
            <person name="Martijn J."/>
            <person name="Lind A.E."/>
            <person name="van Eijk R."/>
            <person name="Schleper C."/>
            <person name="Guy L."/>
            <person name="Ettema T.J."/>
        </authorList>
    </citation>
    <scope>NUCLEOTIDE SEQUENCE</scope>
</reference>
<organism evidence="1">
    <name type="scientific">marine sediment metagenome</name>
    <dbReference type="NCBI Taxonomy" id="412755"/>
    <lineage>
        <taxon>unclassified sequences</taxon>
        <taxon>metagenomes</taxon>
        <taxon>ecological metagenomes</taxon>
    </lineage>
</organism>
<name>A0A0F9V5Z3_9ZZZZ</name>
<evidence type="ECO:0000313" key="1">
    <source>
        <dbReference type="EMBL" id="KKN68951.1"/>
    </source>
</evidence>
<proteinExistence type="predicted"/>
<protein>
    <submittedName>
        <fullName evidence="1">Uncharacterized protein</fullName>
    </submittedName>
</protein>
<gene>
    <name evidence="1" type="ORF">LCGC14_0446360</name>
</gene>
<dbReference type="EMBL" id="LAZR01000436">
    <property type="protein sequence ID" value="KKN68951.1"/>
    <property type="molecule type" value="Genomic_DNA"/>
</dbReference>
<accession>A0A0F9V5Z3</accession>
<comment type="caution">
    <text evidence="1">The sequence shown here is derived from an EMBL/GenBank/DDBJ whole genome shotgun (WGS) entry which is preliminary data.</text>
</comment>
<dbReference type="AlphaFoldDB" id="A0A0F9V5Z3"/>
<sequence>MIGQSVVTGRYIECRSIIDQVKEYAAVTYARHVADDVLEDQATDAFLYADKAYNPKRGMTFASFLRLCLKSRFLSIAERHARMHSLGKSTAVSISTLHLTETMEPSLLGKDGGLPDNAEHVLGLVRATASEEAHAFARAILIGGNSKTKAAKQLGLSKGRTDGLLSEIITAVFGCTGIEELEVAARRLRLVGKET</sequence>